<reference evidence="3 4" key="1">
    <citation type="journal article" date="2018" name="Front. Microbiol.">
        <title>Genome-Wide Analysis of Corynespora cassiicola Leaf Fall Disease Putative Effectors.</title>
        <authorList>
            <person name="Lopez D."/>
            <person name="Ribeiro S."/>
            <person name="Label P."/>
            <person name="Fumanal B."/>
            <person name="Venisse J.S."/>
            <person name="Kohler A."/>
            <person name="de Oliveira R.R."/>
            <person name="Labutti K."/>
            <person name="Lipzen A."/>
            <person name="Lail K."/>
            <person name="Bauer D."/>
            <person name="Ohm R.A."/>
            <person name="Barry K.W."/>
            <person name="Spatafora J."/>
            <person name="Grigoriev I.V."/>
            <person name="Martin F.M."/>
            <person name="Pujade-Renaud V."/>
        </authorList>
    </citation>
    <scope>NUCLEOTIDE SEQUENCE [LARGE SCALE GENOMIC DNA]</scope>
    <source>
        <strain evidence="3 4">Philippines</strain>
    </source>
</reference>
<dbReference type="Proteomes" id="UP000240883">
    <property type="component" value="Unassembled WGS sequence"/>
</dbReference>
<keyword evidence="2" id="KW-0539">Nucleus</keyword>
<proteinExistence type="predicted"/>
<evidence type="ECO:0008006" key="5">
    <source>
        <dbReference type="Google" id="ProtNLM"/>
    </source>
</evidence>
<evidence type="ECO:0000256" key="1">
    <source>
        <dbReference type="ARBA" id="ARBA00004123"/>
    </source>
</evidence>
<dbReference type="OrthoDB" id="187139at2759"/>
<organism evidence="3 4">
    <name type="scientific">Corynespora cassiicola Philippines</name>
    <dbReference type="NCBI Taxonomy" id="1448308"/>
    <lineage>
        <taxon>Eukaryota</taxon>
        <taxon>Fungi</taxon>
        <taxon>Dikarya</taxon>
        <taxon>Ascomycota</taxon>
        <taxon>Pezizomycotina</taxon>
        <taxon>Dothideomycetes</taxon>
        <taxon>Pleosporomycetidae</taxon>
        <taxon>Pleosporales</taxon>
        <taxon>Corynesporascaceae</taxon>
        <taxon>Corynespora</taxon>
    </lineage>
</organism>
<keyword evidence="4" id="KW-1185">Reference proteome</keyword>
<comment type="subcellular location">
    <subcellularLocation>
        <location evidence="1">Nucleus</location>
    </subcellularLocation>
</comment>
<evidence type="ECO:0000313" key="3">
    <source>
        <dbReference type="EMBL" id="PSN61021.1"/>
    </source>
</evidence>
<accession>A0A2T2N6E9</accession>
<gene>
    <name evidence="3" type="ORF">BS50DRAFT_639694</name>
</gene>
<dbReference type="GO" id="GO:0005634">
    <property type="term" value="C:nucleus"/>
    <property type="evidence" value="ECO:0007669"/>
    <property type="project" value="UniProtKB-SubCell"/>
</dbReference>
<evidence type="ECO:0000256" key="2">
    <source>
        <dbReference type="ARBA" id="ARBA00023242"/>
    </source>
</evidence>
<dbReference type="InterPro" id="IPR021858">
    <property type="entry name" value="Fun_TF"/>
</dbReference>
<dbReference type="AlphaFoldDB" id="A0A2T2N6E9"/>
<dbReference type="STRING" id="1448308.A0A2T2N6E9"/>
<dbReference type="PANTHER" id="PTHR37534">
    <property type="entry name" value="TRANSCRIPTIONAL ACTIVATOR PROTEIN UGA3"/>
    <property type="match status" value="1"/>
</dbReference>
<dbReference type="EMBL" id="KZ678146">
    <property type="protein sequence ID" value="PSN61021.1"/>
    <property type="molecule type" value="Genomic_DNA"/>
</dbReference>
<sequence length="389" mass="43368">MLPAWTQTQDQNPFISCVLPLAYDNDLLMHAVLAVSGAHLSHKLVGSASVEQATYKHYSFVLRKLRQDIAHGCSNDMNEIIRLLLVLAFLCQYEILAGSAQATLSLHLQAIQQIFSRLCNTGVAASAQSNDAKDVLSLVYEGYSYMALCNLIIPTPQPRYSIDLIPVLAFVLGLKPSESLSTVFGGSRLLFEMIPRANSLFCRRLAEQMAGEAEPTLTFLDDYAELSLGIETWKMPLPTSLLDNSYSNKQGHPHLSEWAQSNMAGEFHRHALRIYIMTARLGSNPPTPEIESAIQMNVEAMVQISRVIAATPCASNLMWAVIVGGSCVRDEHHRQELAYWLKNSHYQMRHLSLVLNALELLWADPSPKAFGPYGMQYISEKHNLTFCIM</sequence>
<name>A0A2T2N6E9_CORCC</name>
<dbReference type="Pfam" id="PF11951">
    <property type="entry name" value="Fungal_trans_2"/>
    <property type="match status" value="1"/>
</dbReference>
<dbReference type="PANTHER" id="PTHR37534:SF46">
    <property type="entry name" value="ZN(II)2CYS6 TRANSCRIPTION FACTOR (EUROFUNG)"/>
    <property type="match status" value="1"/>
</dbReference>
<protein>
    <recommendedName>
        <fullName evidence="5">Fungal-specific transcription factor domain-containing protein</fullName>
    </recommendedName>
</protein>
<evidence type="ECO:0000313" key="4">
    <source>
        <dbReference type="Proteomes" id="UP000240883"/>
    </source>
</evidence>